<accession>A0A8S1VS34</accession>
<keyword evidence="1" id="KW-1133">Transmembrane helix</keyword>
<organism evidence="2 3">
    <name type="scientific">Paramecium octaurelia</name>
    <dbReference type="NCBI Taxonomy" id="43137"/>
    <lineage>
        <taxon>Eukaryota</taxon>
        <taxon>Sar</taxon>
        <taxon>Alveolata</taxon>
        <taxon>Ciliophora</taxon>
        <taxon>Intramacronucleata</taxon>
        <taxon>Oligohymenophorea</taxon>
        <taxon>Peniculida</taxon>
        <taxon>Parameciidae</taxon>
        <taxon>Paramecium</taxon>
    </lineage>
</organism>
<evidence type="ECO:0000313" key="2">
    <source>
        <dbReference type="EMBL" id="CAD8180798.1"/>
    </source>
</evidence>
<evidence type="ECO:0000313" key="3">
    <source>
        <dbReference type="Proteomes" id="UP000683925"/>
    </source>
</evidence>
<reference evidence="2" key="1">
    <citation type="submission" date="2021-01" db="EMBL/GenBank/DDBJ databases">
        <authorList>
            <consortium name="Genoscope - CEA"/>
            <person name="William W."/>
        </authorList>
    </citation>
    <scope>NUCLEOTIDE SEQUENCE</scope>
</reference>
<gene>
    <name evidence="2" type="ORF">POCTA_138.1.T0750233</name>
</gene>
<feature type="transmembrane region" description="Helical" evidence="1">
    <location>
        <begin position="62"/>
        <end position="87"/>
    </location>
</feature>
<name>A0A8S1VS34_PAROT</name>
<keyword evidence="1" id="KW-0472">Membrane</keyword>
<proteinExistence type="predicted"/>
<evidence type="ECO:0000256" key="1">
    <source>
        <dbReference type="SAM" id="Phobius"/>
    </source>
</evidence>
<feature type="transmembrane region" description="Helical" evidence="1">
    <location>
        <begin position="125"/>
        <end position="148"/>
    </location>
</feature>
<keyword evidence="3" id="KW-1185">Reference proteome</keyword>
<dbReference type="EMBL" id="CAJJDP010000074">
    <property type="protein sequence ID" value="CAD8180798.1"/>
    <property type="molecule type" value="Genomic_DNA"/>
</dbReference>
<feature type="transmembrane region" description="Helical" evidence="1">
    <location>
        <begin position="312"/>
        <end position="331"/>
    </location>
</feature>
<comment type="caution">
    <text evidence="2">The sequence shown here is derived from an EMBL/GenBank/DDBJ whole genome shotgun (WGS) entry which is preliminary data.</text>
</comment>
<dbReference type="Proteomes" id="UP000683925">
    <property type="component" value="Unassembled WGS sequence"/>
</dbReference>
<dbReference type="AlphaFoldDB" id="A0A8S1VS34"/>
<feature type="transmembrane region" description="Helical" evidence="1">
    <location>
        <begin position="20"/>
        <end position="41"/>
    </location>
</feature>
<keyword evidence="1" id="KW-0812">Transmembrane</keyword>
<sequence>MVLEHYNFILKEVCQDVKFVTILIFWLATNGNVSFQVLINISFPVFKEGQQNQNGYSKKFTFVLNVIFLNMVELLLPHYGVMLRFFWLFDIGFLNVKINGVNYVVQQTTLFYQVQEILNCIINQILYILILKFLIAFLLQIIFVSVVCQDGNSKKSKINVILYSVVTLFKELKNAMTMMKIKMMDVISVNQNTMLIVLAANLENVITEIQDIFCRKIKTTFPKAIMKQQSNIHIILLFQKNNNVQKVKLDIFKRMANLISIVAMGFKYKDLNNVMMEIQFLMMVVFIAHSNVHKIVQYVLKEYVINIVRRVLNSLINLAYPFAGMYLQQIWRNVKMLLFMQIFMSFELL</sequence>
<protein>
    <submittedName>
        <fullName evidence="2">Uncharacterized protein</fullName>
    </submittedName>
</protein>